<keyword evidence="4 7" id="KW-0560">Oxidoreductase</keyword>
<gene>
    <name evidence="8" type="ORF">POF50_034265</name>
</gene>
<dbReference type="GO" id="GO:0016705">
    <property type="term" value="F:oxidoreductase activity, acting on paired donors, with incorporation or reduction of molecular oxygen"/>
    <property type="evidence" value="ECO:0007669"/>
    <property type="project" value="InterPro"/>
</dbReference>
<dbReference type="FunFam" id="1.10.630.10:FF:000018">
    <property type="entry name" value="Cytochrome P450 monooxygenase"/>
    <property type="match status" value="1"/>
</dbReference>
<comment type="similarity">
    <text evidence="1 7">Belongs to the cytochrome P450 family.</text>
</comment>
<keyword evidence="3 7" id="KW-0479">Metal-binding</keyword>
<dbReference type="InterPro" id="IPR002397">
    <property type="entry name" value="Cyt_P450_B"/>
</dbReference>
<dbReference type="AlphaFoldDB" id="A0AA90KJA3"/>
<dbReference type="SUPFAM" id="SSF48264">
    <property type="entry name" value="Cytochrome P450"/>
    <property type="match status" value="1"/>
</dbReference>
<dbReference type="InterPro" id="IPR017972">
    <property type="entry name" value="Cyt_P450_CS"/>
</dbReference>
<evidence type="ECO:0000256" key="7">
    <source>
        <dbReference type="RuleBase" id="RU000461"/>
    </source>
</evidence>
<dbReference type="GO" id="GO:0020037">
    <property type="term" value="F:heme binding"/>
    <property type="evidence" value="ECO:0007669"/>
    <property type="project" value="InterPro"/>
</dbReference>
<dbReference type="GO" id="GO:0004497">
    <property type="term" value="F:monooxygenase activity"/>
    <property type="evidence" value="ECO:0007669"/>
    <property type="project" value="UniProtKB-KW"/>
</dbReference>
<dbReference type="PANTHER" id="PTHR46696:SF1">
    <property type="entry name" value="CYTOCHROME P450 YJIB-RELATED"/>
    <property type="match status" value="1"/>
</dbReference>
<reference evidence="8" key="1">
    <citation type="submission" date="2023-05" db="EMBL/GenBank/DDBJ databases">
        <title>Streptantibioticus silvisoli sp. nov., acidotolerant actinomycetes 1 from pine litter.</title>
        <authorList>
            <person name="Swiecimska M."/>
            <person name="Golinska P."/>
            <person name="Sangal V."/>
            <person name="Wachnowicz B."/>
            <person name="Goodfellow M."/>
        </authorList>
    </citation>
    <scope>NUCLEOTIDE SEQUENCE</scope>
    <source>
        <strain evidence="8">SL13</strain>
    </source>
</reference>
<keyword evidence="2 7" id="KW-0349">Heme</keyword>
<proteinExistence type="inferred from homology"/>
<sequence>MSETTAPPAAWPLARACPMLPPPALAEFREGPPRTVSLRGGQCAWLITRHEDVRRALAEPGLSVDDQHPNFPNRLLFPVPPRAVSFWRMDEPEHSAHRRMIAPEFTAYRTQEMRPAIMAAAEELIDALEAGEKPADMHAGFTLALPCIVIARIFGVPDEDMKEFKKNTGALLNQGEPQAAFDAFVATTRYLDQLATAREREPRDDLLSRLATRYVRTGELSHDDFVAMVRLMLVAGHETTANQLALSILTLLDRPDVLAELREDPRLLTPVTDELLRYWSIAQDNVVRVAAEDLDIGGAAIAAGDAVLLSIPAADHDERAFPHPADFDIHRDNTRHLAFGHGPHFCPGGPLARTELEITIETVFRRLPGLRLAVDRDRLPFRTDSLVHGLSALPVTW</sequence>
<dbReference type="InterPro" id="IPR036396">
    <property type="entry name" value="Cyt_P450_sf"/>
</dbReference>
<dbReference type="GO" id="GO:0005506">
    <property type="term" value="F:iron ion binding"/>
    <property type="evidence" value="ECO:0007669"/>
    <property type="project" value="InterPro"/>
</dbReference>
<dbReference type="CDD" id="cd11030">
    <property type="entry name" value="CYP105-like"/>
    <property type="match status" value="1"/>
</dbReference>
<protein>
    <submittedName>
        <fullName evidence="8">Cytochrome P450</fullName>
    </submittedName>
</protein>
<dbReference type="PANTHER" id="PTHR46696">
    <property type="entry name" value="P450, PUTATIVE (EUROFUNG)-RELATED"/>
    <property type="match status" value="1"/>
</dbReference>
<accession>A0AA90KJA3</accession>
<evidence type="ECO:0000256" key="1">
    <source>
        <dbReference type="ARBA" id="ARBA00010617"/>
    </source>
</evidence>
<evidence type="ECO:0000256" key="6">
    <source>
        <dbReference type="ARBA" id="ARBA00023033"/>
    </source>
</evidence>
<name>A0AA90KJA3_9ACTN</name>
<dbReference type="InterPro" id="IPR001128">
    <property type="entry name" value="Cyt_P450"/>
</dbReference>
<evidence type="ECO:0000256" key="5">
    <source>
        <dbReference type="ARBA" id="ARBA00023004"/>
    </source>
</evidence>
<dbReference type="RefSeq" id="WP_271316993.1">
    <property type="nucleotide sequence ID" value="NZ_JABXJJ020000071.1"/>
</dbReference>
<evidence type="ECO:0000256" key="2">
    <source>
        <dbReference type="ARBA" id="ARBA00022617"/>
    </source>
</evidence>
<organism evidence="8">
    <name type="scientific">Streptantibioticus silvisoli</name>
    <dbReference type="NCBI Taxonomy" id="2705255"/>
    <lineage>
        <taxon>Bacteria</taxon>
        <taxon>Bacillati</taxon>
        <taxon>Actinomycetota</taxon>
        <taxon>Actinomycetes</taxon>
        <taxon>Kitasatosporales</taxon>
        <taxon>Streptomycetaceae</taxon>
        <taxon>Streptantibioticus</taxon>
    </lineage>
</organism>
<keyword evidence="6 7" id="KW-0503">Monooxygenase</keyword>
<dbReference type="PRINTS" id="PR00385">
    <property type="entry name" value="P450"/>
</dbReference>
<dbReference type="Pfam" id="PF00067">
    <property type="entry name" value="p450"/>
    <property type="match status" value="1"/>
</dbReference>
<evidence type="ECO:0000313" key="8">
    <source>
        <dbReference type="EMBL" id="MDI5974355.1"/>
    </source>
</evidence>
<dbReference type="PRINTS" id="PR00359">
    <property type="entry name" value="BP450"/>
</dbReference>
<dbReference type="Gene3D" id="1.10.630.10">
    <property type="entry name" value="Cytochrome P450"/>
    <property type="match status" value="1"/>
</dbReference>
<evidence type="ECO:0000256" key="3">
    <source>
        <dbReference type="ARBA" id="ARBA00022723"/>
    </source>
</evidence>
<evidence type="ECO:0000256" key="4">
    <source>
        <dbReference type="ARBA" id="ARBA00023002"/>
    </source>
</evidence>
<dbReference type="PROSITE" id="PS00086">
    <property type="entry name" value="CYTOCHROME_P450"/>
    <property type="match status" value="1"/>
</dbReference>
<dbReference type="EMBL" id="JABXJJ020000071">
    <property type="protein sequence ID" value="MDI5974355.1"/>
    <property type="molecule type" value="Genomic_DNA"/>
</dbReference>
<comment type="caution">
    <text evidence="8">The sequence shown here is derived from an EMBL/GenBank/DDBJ whole genome shotgun (WGS) entry which is preliminary data.</text>
</comment>
<keyword evidence="5 7" id="KW-0408">Iron</keyword>